<feature type="transmembrane region" description="Helical" evidence="1">
    <location>
        <begin position="56"/>
        <end position="77"/>
    </location>
</feature>
<dbReference type="RefSeq" id="WP_378169972.1">
    <property type="nucleotide sequence ID" value="NZ_JBHRYO010000002.1"/>
</dbReference>
<dbReference type="CDD" id="cd00637">
    <property type="entry name" value="7tm_classA_rhodopsin-like"/>
    <property type="match status" value="1"/>
</dbReference>
<evidence type="ECO:0000256" key="1">
    <source>
        <dbReference type="SAM" id="Phobius"/>
    </source>
</evidence>
<gene>
    <name evidence="2" type="ORF">ACFONJ_09740</name>
</gene>
<evidence type="ECO:0008006" key="4">
    <source>
        <dbReference type="Google" id="ProtNLM"/>
    </source>
</evidence>
<organism evidence="2 3">
    <name type="scientific">Chryseobacterium tructae</name>
    <dbReference type="NCBI Taxonomy" id="1037380"/>
    <lineage>
        <taxon>Bacteria</taxon>
        <taxon>Pseudomonadati</taxon>
        <taxon>Bacteroidota</taxon>
        <taxon>Flavobacteriia</taxon>
        <taxon>Flavobacteriales</taxon>
        <taxon>Weeksellaceae</taxon>
        <taxon>Chryseobacterium group</taxon>
        <taxon>Chryseobacterium</taxon>
    </lineage>
</organism>
<sequence length="1003" mass="114921">MKAFIYYVEKIYNTIKANGIYIFLSVFFVFLLFVVSDVSNDFIYALSDAGNLPNVFYIVLAFILLTISLWVIPGAFLKTFLGSKTEPKVVEFYYRGFEKIYNGRRNKKRNQIPVKYIAIAPWIIYNTTLVVCLAKSLVELMNKEERKGWLYKDGTYIALFVVILLLSFTVLAVLNQKSGKLYRLFIANRNYKSVLNAFVMFLVIFIALPLIVFIFKDVQLELSTGKSYCYFLIALIIYNFLCILMTFLFLIYKEKERADTKARYEFSRKIHRAVLILSGLFLLIFCVLSIYSKLIWISPTVILIIVSAVLVLAFELLYTTPRIIITINYSRKKPTAKYDWQEYIFLGSLVLLALYFLLLGDKKIYLIEGSNKDLFQFKKNPDTLIDKRDTLEDRFCEWLRHNHHIDDPNNNEPIDVFLVSGQGGGSTAGTWMLSGLLNADATNPQFYKNIFSISTVSGSSNGANFYLAIKTNDVLSEDIDASFMKEERDNIVRKIYNRNYFSSNFLGLMFSDFTINPLISIFSKKIDRNYILQKEEANAMVEAAELVHAKNLESVRSYFDQNYFNLWYPKKEKMSSLRPLNPLLFLNTTLMNTGEKAIFSPVKFCNQGIRAKDIAEEFAKTKEGDSSYIPISAAVAQSQAFPILSTYNLVPGTGNLGDGGFYENTGTSTTLAVYKRLKRYYKKDLADLYPNRQIRFILMCFISEDEEELKNKKNPKPAQENTFNVLGKSMIYYTISQTYKTPFKGHAEDALKALEEEVNMSNQEEGRVDEYLPIKNSEKFATTRLISKKTINEMLQYGRKDKGAGVIISNLKKIEASRNDYFAINKEISEIERIVHAQKNIYRSYELTSNVKNMPGELGGNTVRNKRFLGGISTAMRKNISVPTDKKVSTVYINYTNNVDEKRVNDISNYIRNTVSTTVSEEGKNNNYVFTVPGSQKVSFSGENTIRYFNKGDSTLAKNLQKELSKKGVYLRVKPAGSEKISTVAPEGRLDILINDLKNYEKR</sequence>
<proteinExistence type="predicted"/>
<evidence type="ECO:0000313" key="2">
    <source>
        <dbReference type="EMBL" id="MFC3756244.1"/>
    </source>
</evidence>
<keyword evidence="1" id="KW-0812">Transmembrane</keyword>
<feature type="transmembrane region" description="Helical" evidence="1">
    <location>
        <begin position="230"/>
        <end position="252"/>
    </location>
</feature>
<dbReference type="Proteomes" id="UP001595735">
    <property type="component" value="Unassembled WGS sequence"/>
</dbReference>
<feature type="transmembrane region" description="Helical" evidence="1">
    <location>
        <begin position="273"/>
        <end position="291"/>
    </location>
</feature>
<comment type="caution">
    <text evidence="2">The sequence shown here is derived from an EMBL/GenBank/DDBJ whole genome shotgun (WGS) entry which is preliminary data.</text>
</comment>
<evidence type="ECO:0000313" key="3">
    <source>
        <dbReference type="Proteomes" id="UP001595735"/>
    </source>
</evidence>
<feature type="transmembrane region" description="Helical" evidence="1">
    <location>
        <begin position="114"/>
        <end position="136"/>
    </location>
</feature>
<feature type="transmembrane region" description="Helical" evidence="1">
    <location>
        <begin position="340"/>
        <end position="358"/>
    </location>
</feature>
<reference evidence="3" key="1">
    <citation type="journal article" date="2019" name="Int. J. Syst. Evol. Microbiol.">
        <title>The Global Catalogue of Microorganisms (GCM) 10K type strain sequencing project: providing services to taxonomists for standard genome sequencing and annotation.</title>
        <authorList>
            <consortium name="The Broad Institute Genomics Platform"/>
            <consortium name="The Broad Institute Genome Sequencing Center for Infectious Disease"/>
            <person name="Wu L."/>
            <person name="Ma J."/>
        </authorList>
    </citation>
    <scope>NUCLEOTIDE SEQUENCE [LARGE SCALE GENOMIC DNA]</scope>
    <source>
        <strain evidence="3">CECT 7798</strain>
    </source>
</reference>
<keyword evidence="1" id="KW-1133">Transmembrane helix</keyword>
<feature type="transmembrane region" description="Helical" evidence="1">
    <location>
        <begin position="20"/>
        <end position="36"/>
    </location>
</feature>
<name>A0ABV7XUL4_9FLAO</name>
<dbReference type="EMBL" id="JBHRYO010000002">
    <property type="protein sequence ID" value="MFC3756244.1"/>
    <property type="molecule type" value="Genomic_DNA"/>
</dbReference>
<feature type="transmembrane region" description="Helical" evidence="1">
    <location>
        <begin position="194"/>
        <end position="215"/>
    </location>
</feature>
<feature type="transmembrane region" description="Helical" evidence="1">
    <location>
        <begin position="297"/>
        <end position="319"/>
    </location>
</feature>
<feature type="transmembrane region" description="Helical" evidence="1">
    <location>
        <begin position="156"/>
        <end position="174"/>
    </location>
</feature>
<keyword evidence="3" id="KW-1185">Reference proteome</keyword>
<keyword evidence="1" id="KW-0472">Membrane</keyword>
<protein>
    <recommendedName>
        <fullName evidence="4">Patatin-like phospholipase</fullName>
    </recommendedName>
</protein>
<accession>A0ABV7XUL4</accession>